<organism evidence="2">
    <name type="scientific">Ananas comosus var. bracteatus</name>
    <name type="common">red pineapple</name>
    <dbReference type="NCBI Taxonomy" id="296719"/>
    <lineage>
        <taxon>Eukaryota</taxon>
        <taxon>Viridiplantae</taxon>
        <taxon>Streptophyta</taxon>
        <taxon>Embryophyta</taxon>
        <taxon>Tracheophyta</taxon>
        <taxon>Spermatophyta</taxon>
        <taxon>Magnoliopsida</taxon>
        <taxon>Liliopsida</taxon>
        <taxon>Poales</taxon>
        <taxon>Bromeliaceae</taxon>
        <taxon>Bromelioideae</taxon>
        <taxon>Ananas</taxon>
    </lineage>
</organism>
<feature type="region of interest" description="Disordered" evidence="1">
    <location>
        <begin position="1"/>
        <end position="76"/>
    </location>
</feature>
<protein>
    <submittedName>
        <fullName evidence="2">Uncharacterized protein</fullName>
    </submittedName>
</protein>
<feature type="compositionally biased region" description="Polar residues" evidence="1">
    <location>
        <begin position="1"/>
        <end position="15"/>
    </location>
</feature>
<dbReference type="PANTHER" id="PTHR36892">
    <property type="entry name" value="OS01G0201800 PROTEIN"/>
    <property type="match status" value="1"/>
</dbReference>
<dbReference type="EMBL" id="LR862152">
    <property type="protein sequence ID" value="CAD1834009.1"/>
    <property type="molecule type" value="Genomic_DNA"/>
</dbReference>
<name>A0A6V7PT55_ANACO</name>
<proteinExistence type="predicted"/>
<dbReference type="PANTHER" id="PTHR36892:SF1">
    <property type="entry name" value="OS05G0518200 PROTEIN"/>
    <property type="match status" value="1"/>
</dbReference>
<feature type="compositionally biased region" description="Basic and acidic residues" evidence="1">
    <location>
        <begin position="64"/>
        <end position="74"/>
    </location>
</feature>
<reference evidence="2" key="1">
    <citation type="submission" date="2020-07" db="EMBL/GenBank/DDBJ databases">
        <authorList>
            <person name="Lin J."/>
        </authorList>
    </citation>
    <scope>NUCLEOTIDE SEQUENCE</scope>
</reference>
<evidence type="ECO:0000313" key="2">
    <source>
        <dbReference type="EMBL" id="CAD1834009.1"/>
    </source>
</evidence>
<gene>
    <name evidence="2" type="ORF">CB5_LOCUS17220</name>
</gene>
<evidence type="ECO:0000256" key="1">
    <source>
        <dbReference type="SAM" id="MobiDB-lite"/>
    </source>
</evidence>
<dbReference type="AlphaFoldDB" id="A0A6V7PT55"/>
<sequence length="158" mass="17412">MKSKFTLNDLDNTNRSNKRPAAEDDELFRPAKKPHLTLQEDLNGPVGLREKEQLNSRTPNGTGTEEKFDSHTKNGEICPQYLNDGKNETGNAGVSSLDCVRRSGPLKLSAGAKHVLKPSQNTDLDNSRPIHSTIPFPVGTSCNTVPVPQNKATKIYRF</sequence>
<accession>A0A6V7PT55</accession>